<dbReference type="InterPro" id="IPR011650">
    <property type="entry name" value="Peptidase_M20_dimer"/>
</dbReference>
<keyword evidence="3" id="KW-0378">Hydrolase</keyword>
<dbReference type="InterPro" id="IPR002933">
    <property type="entry name" value="Peptidase_M20"/>
</dbReference>
<feature type="domain" description="Peptidase M20 dimerisation" evidence="4">
    <location>
        <begin position="214"/>
        <end position="360"/>
    </location>
</feature>
<accession>A0A2P7RVE5</accession>
<comment type="caution">
    <text evidence="5">The sequence shown here is derived from an EMBL/GenBank/DDBJ whole genome shotgun (WGS) entry which is preliminary data.</text>
</comment>
<dbReference type="PANTHER" id="PTHR43270:SF12">
    <property type="entry name" value="SUCCINYL-DIAMINOPIMELATE DESUCCINYLASE"/>
    <property type="match status" value="1"/>
</dbReference>
<dbReference type="GO" id="GO:0006508">
    <property type="term" value="P:proteolysis"/>
    <property type="evidence" value="ECO:0007669"/>
    <property type="project" value="UniProtKB-KW"/>
</dbReference>
<evidence type="ECO:0000256" key="2">
    <source>
        <dbReference type="ARBA" id="ARBA00022723"/>
    </source>
</evidence>
<dbReference type="GO" id="GO:0008233">
    <property type="term" value="F:peptidase activity"/>
    <property type="evidence" value="ECO:0007669"/>
    <property type="project" value="UniProtKB-KW"/>
</dbReference>
<keyword evidence="6" id="KW-1185">Reference proteome</keyword>
<reference evidence="5 6" key="1">
    <citation type="submission" date="2018-03" db="EMBL/GenBank/DDBJ databases">
        <title>The draft genome of Mesorhizobium sp. 6GN-30.</title>
        <authorList>
            <person name="Liu L."/>
            <person name="Li L."/>
            <person name="Wang T."/>
            <person name="Zhang X."/>
            <person name="Liang L."/>
        </authorList>
    </citation>
    <scope>NUCLEOTIDE SEQUENCE [LARGE SCALE GENOMIC DNA]</scope>
    <source>
        <strain evidence="5 6">6GN30</strain>
    </source>
</reference>
<dbReference type="Pfam" id="PF07687">
    <property type="entry name" value="M20_dimer"/>
    <property type="match status" value="1"/>
</dbReference>
<dbReference type="SUPFAM" id="SSF53187">
    <property type="entry name" value="Zn-dependent exopeptidases"/>
    <property type="match status" value="1"/>
</dbReference>
<dbReference type="GO" id="GO:0046872">
    <property type="term" value="F:metal ion binding"/>
    <property type="evidence" value="ECO:0007669"/>
    <property type="project" value="UniProtKB-KW"/>
</dbReference>
<dbReference type="EMBL" id="PXYK01000031">
    <property type="protein sequence ID" value="PSJ54197.1"/>
    <property type="molecule type" value="Genomic_DNA"/>
</dbReference>
<dbReference type="OrthoDB" id="9761532at2"/>
<protein>
    <recommendedName>
        <fullName evidence="4">Peptidase M20 dimerisation domain-containing protein</fullName>
    </recommendedName>
</protein>
<evidence type="ECO:0000259" key="4">
    <source>
        <dbReference type="Pfam" id="PF07687"/>
    </source>
</evidence>
<evidence type="ECO:0000256" key="1">
    <source>
        <dbReference type="ARBA" id="ARBA00022670"/>
    </source>
</evidence>
<evidence type="ECO:0000313" key="5">
    <source>
        <dbReference type="EMBL" id="PSJ54197.1"/>
    </source>
</evidence>
<dbReference type="NCBIfam" id="NF006579">
    <property type="entry name" value="PRK09104.1"/>
    <property type="match status" value="1"/>
</dbReference>
<dbReference type="RefSeq" id="WP_106774886.1">
    <property type="nucleotide sequence ID" value="NZ_PXYK01000031.1"/>
</dbReference>
<evidence type="ECO:0000313" key="6">
    <source>
        <dbReference type="Proteomes" id="UP000241229"/>
    </source>
</evidence>
<dbReference type="AlphaFoldDB" id="A0A2P7RVE5"/>
<proteinExistence type="predicted"/>
<keyword evidence="2" id="KW-0479">Metal-binding</keyword>
<dbReference type="PANTHER" id="PTHR43270">
    <property type="entry name" value="BETA-ALA-HIS DIPEPTIDASE"/>
    <property type="match status" value="1"/>
</dbReference>
<gene>
    <name evidence="5" type="ORF">C7I84_24705</name>
</gene>
<dbReference type="Proteomes" id="UP000241229">
    <property type="component" value="Unassembled WGS sequence"/>
</dbReference>
<dbReference type="Pfam" id="PF01546">
    <property type="entry name" value="Peptidase_M20"/>
    <property type="match status" value="1"/>
</dbReference>
<dbReference type="Gene3D" id="3.40.630.10">
    <property type="entry name" value="Zn peptidases"/>
    <property type="match status" value="1"/>
</dbReference>
<dbReference type="Gene3D" id="3.30.70.360">
    <property type="match status" value="1"/>
</dbReference>
<sequence length="472" mass="51786">MGAIDTVLGLIDEHFDRSIEKLFELARIPSVSSDPALAGECRRAALWLSDYVSSLGFQSRLMETGGHPVVYAILGDLNDTTKPHVLFYGHYDVQPVDPIEKWTNPPFEPKIDVAKDGTERLLGRGMSDDKGQIFTFLEACRGWIEHTGTLPVNVTIFLEGEEEAGSPSLERTLIEQAGDLAADVVLACDSAMWDRDTPAIATRLKGLFHDKVIVHGPNRDLHSGTYGGVAANPLRVLSNILAGLYDADNRVAIPGFYDEVEQVPASLRQQWRELGSAADAALGDVGLSMPVLETGYTAMEQTWARPVVDINGVGGGNQGPPRSVLPSQAWARLSFRLVASQKPDVIRRLFREHVASQVPSDCRVSFEGDDGCGAYALKEDNPFLIAAARGLEAEWGRQPKFPGSGGSIPAIGWFKDHLGLDSIMVGFALDDDAIHAPNEKYDVRSMRKGTRSWARILEEVSRVDLKWRRTER</sequence>
<keyword evidence="1" id="KW-0645">Protease</keyword>
<organism evidence="5 6">
    <name type="scientific">Kumtagia ephedrae</name>
    <dbReference type="NCBI Taxonomy" id="2116701"/>
    <lineage>
        <taxon>Bacteria</taxon>
        <taxon>Pseudomonadati</taxon>
        <taxon>Pseudomonadota</taxon>
        <taxon>Alphaproteobacteria</taxon>
        <taxon>Hyphomicrobiales</taxon>
        <taxon>Phyllobacteriaceae</taxon>
        <taxon>Kumtagia</taxon>
    </lineage>
</organism>
<name>A0A2P7RVE5_9HYPH</name>
<evidence type="ECO:0000256" key="3">
    <source>
        <dbReference type="ARBA" id="ARBA00022801"/>
    </source>
</evidence>
<dbReference type="InterPro" id="IPR051458">
    <property type="entry name" value="Cyt/Met_Dipeptidase"/>
</dbReference>